<dbReference type="Gene3D" id="2.70.50.60">
    <property type="entry name" value="abc- transporter (atp binding component) like domain"/>
    <property type="match status" value="1"/>
</dbReference>
<evidence type="ECO:0000256" key="2">
    <source>
        <dbReference type="ARBA" id="ARBA00022448"/>
    </source>
</evidence>
<accession>A0ABS0MMQ7</accession>
<dbReference type="Pfam" id="PF14524">
    <property type="entry name" value="Wzt_C"/>
    <property type="match status" value="1"/>
</dbReference>
<evidence type="ECO:0000313" key="6">
    <source>
        <dbReference type="EMBL" id="MBH3438015.1"/>
    </source>
</evidence>
<proteinExistence type="inferred from homology"/>
<name>A0ABS0MMQ7_PSELU</name>
<evidence type="ECO:0000313" key="7">
    <source>
        <dbReference type="Proteomes" id="UP000638986"/>
    </source>
</evidence>
<keyword evidence="3" id="KW-0547">Nucleotide-binding</keyword>
<keyword evidence="2" id="KW-0813">Transport</keyword>
<dbReference type="InterPro" id="IPR003439">
    <property type="entry name" value="ABC_transporter-like_ATP-bd"/>
</dbReference>
<dbReference type="PANTHER" id="PTHR46743">
    <property type="entry name" value="TEICHOIC ACIDS EXPORT ATP-BINDING PROTEIN TAGH"/>
    <property type="match status" value="1"/>
</dbReference>
<organism evidence="6 7">
    <name type="scientific">Pseudomonas luteola</name>
    <dbReference type="NCBI Taxonomy" id="47886"/>
    <lineage>
        <taxon>Bacteria</taxon>
        <taxon>Pseudomonadati</taxon>
        <taxon>Pseudomonadota</taxon>
        <taxon>Gammaproteobacteria</taxon>
        <taxon>Pseudomonadales</taxon>
        <taxon>Pseudomonadaceae</taxon>
        <taxon>Pseudomonas</taxon>
    </lineage>
</organism>
<evidence type="ECO:0000256" key="4">
    <source>
        <dbReference type="ARBA" id="ARBA00022840"/>
    </source>
</evidence>
<dbReference type="InterPro" id="IPR027417">
    <property type="entry name" value="P-loop_NTPase"/>
</dbReference>
<dbReference type="InterPro" id="IPR015860">
    <property type="entry name" value="ABC_transpr_TagH-like"/>
</dbReference>
<dbReference type="CDD" id="cd03220">
    <property type="entry name" value="ABC_KpsT_Wzt"/>
    <property type="match status" value="1"/>
</dbReference>
<comment type="similarity">
    <text evidence="1">Belongs to the ABC transporter superfamily.</text>
</comment>
<comment type="caution">
    <text evidence="6">The sequence shown here is derived from an EMBL/GenBank/DDBJ whole genome shotgun (WGS) entry which is preliminary data.</text>
</comment>
<dbReference type="InterPro" id="IPR017871">
    <property type="entry name" value="ABC_transporter-like_CS"/>
</dbReference>
<dbReference type="PROSITE" id="PS00211">
    <property type="entry name" value="ABC_TRANSPORTER_1"/>
    <property type="match status" value="1"/>
</dbReference>
<evidence type="ECO:0000256" key="3">
    <source>
        <dbReference type="ARBA" id="ARBA00022741"/>
    </source>
</evidence>
<dbReference type="InterPro" id="IPR003593">
    <property type="entry name" value="AAA+_ATPase"/>
</dbReference>
<dbReference type="PANTHER" id="PTHR46743:SF2">
    <property type="entry name" value="TEICHOIC ACIDS EXPORT ATP-BINDING PROTEIN TAGH"/>
    <property type="match status" value="1"/>
</dbReference>
<dbReference type="Gene3D" id="3.40.50.300">
    <property type="entry name" value="P-loop containing nucleotide triphosphate hydrolases"/>
    <property type="match status" value="1"/>
</dbReference>
<dbReference type="PROSITE" id="PS50893">
    <property type="entry name" value="ABC_TRANSPORTER_2"/>
    <property type="match status" value="1"/>
</dbReference>
<dbReference type="Pfam" id="PF00005">
    <property type="entry name" value="ABC_tran"/>
    <property type="match status" value="1"/>
</dbReference>
<dbReference type="GO" id="GO:0005524">
    <property type="term" value="F:ATP binding"/>
    <property type="evidence" value="ECO:0007669"/>
    <property type="project" value="UniProtKB-KW"/>
</dbReference>
<gene>
    <name evidence="6" type="ORF">I5Q09_04875</name>
</gene>
<protein>
    <submittedName>
        <fullName evidence="6">ABC transporter ATP-binding protein</fullName>
    </submittedName>
</protein>
<dbReference type="SUPFAM" id="SSF52540">
    <property type="entry name" value="P-loop containing nucleoside triphosphate hydrolases"/>
    <property type="match status" value="1"/>
</dbReference>
<dbReference type="InterPro" id="IPR029439">
    <property type="entry name" value="Wzt_C"/>
</dbReference>
<dbReference type="InterPro" id="IPR050683">
    <property type="entry name" value="Bact_Polysacc_Export_ATP-bd"/>
</dbReference>
<evidence type="ECO:0000259" key="5">
    <source>
        <dbReference type="PROSITE" id="PS50893"/>
    </source>
</evidence>
<sequence length="411" mass="45493">MLRVNHIRKEFKLYSRPSHRLKEIMFRRSYHHRHVALSDVSFEVSDGETVGILGRNGAGKSTLLKILNGVLVPDSGTIEVSGRITGLLELGTGFDSNLTGAQNILGNGLLLGMSRSEIEERRQAIIEFSELGRFINEPLRTYSSGMAMRLAFSIAIHAEPDIFLIDEALSVGDGHFQQKCMRRIKEFRAAGGSIIFVSHDLNAMKVLCDRCIVLSEGTVIAEDYPEEAVNLYNKLLSADEDLKDPDIFEQGYGSGEAQILKAALHGKASESSILACGDTALLDITLSSQQGLEGVTLGMMIRDRFGQDIFGTNSYHLDKPIHLPARQEVCLRYEFAMRLAPGKYTVTLALHEGPEHTNRCYHWHDNMIRFEVAGITGNVFGGVCDLAPILYELDIKSSSQIIQNISHAQAE</sequence>
<feature type="domain" description="ABC transporter" evidence="5">
    <location>
        <begin position="19"/>
        <end position="241"/>
    </location>
</feature>
<dbReference type="RefSeq" id="WP_197871162.1">
    <property type="nucleotide sequence ID" value="NZ_JADTXM010000003.1"/>
</dbReference>
<reference evidence="6 7" key="1">
    <citation type="submission" date="2020-11" db="EMBL/GenBank/DDBJ databases">
        <title>Enhanced detection system for hospital associated transmission using whole genome sequencing surveillance.</title>
        <authorList>
            <person name="Harrison L.H."/>
            <person name="Van Tyne D."/>
            <person name="Marsh J.W."/>
            <person name="Griffith M.P."/>
            <person name="Snyder D.J."/>
            <person name="Cooper V.S."/>
            <person name="Mustapha M."/>
        </authorList>
    </citation>
    <scope>NUCLEOTIDE SEQUENCE [LARGE SCALE GENOMIC DNA]</scope>
    <source>
        <strain evidence="6 7">PSB00013</strain>
    </source>
</reference>
<keyword evidence="4 6" id="KW-0067">ATP-binding</keyword>
<dbReference type="Proteomes" id="UP000638986">
    <property type="component" value="Unassembled WGS sequence"/>
</dbReference>
<dbReference type="SMART" id="SM00382">
    <property type="entry name" value="AAA"/>
    <property type="match status" value="1"/>
</dbReference>
<dbReference type="CDD" id="cd10147">
    <property type="entry name" value="Wzt_C-like"/>
    <property type="match status" value="1"/>
</dbReference>
<dbReference type="EMBL" id="JADTXM010000003">
    <property type="protein sequence ID" value="MBH3438015.1"/>
    <property type="molecule type" value="Genomic_DNA"/>
</dbReference>
<evidence type="ECO:0000256" key="1">
    <source>
        <dbReference type="ARBA" id="ARBA00005417"/>
    </source>
</evidence>